<dbReference type="GO" id="GO:0005886">
    <property type="term" value="C:plasma membrane"/>
    <property type="evidence" value="ECO:0007669"/>
    <property type="project" value="UniProtKB-SubCell"/>
</dbReference>
<keyword evidence="5 8" id="KW-0653">Protein transport</keyword>
<reference evidence="11 12" key="1">
    <citation type="submission" date="2016-03" db="EMBL/GenBank/DDBJ databases">
        <title>Complete genome sequence of Shewanella psychrophila WP2, a deep sea bacterium isolated from west Pacific sediment.</title>
        <authorList>
            <person name="Xu G."/>
            <person name="Jian H."/>
        </authorList>
    </citation>
    <scope>NUCLEOTIDE SEQUENCE [LARGE SCALE GENOMIC DNA]</scope>
    <source>
        <strain evidence="11 12">WP2</strain>
    </source>
</reference>
<dbReference type="InterPro" id="IPR002898">
    <property type="entry name" value="MotA_ExbB_proton_chnl"/>
</dbReference>
<keyword evidence="2 8" id="KW-0813">Transport</keyword>
<evidence type="ECO:0000256" key="6">
    <source>
        <dbReference type="ARBA" id="ARBA00022989"/>
    </source>
</evidence>
<organism evidence="11 12">
    <name type="scientific">Shewanella psychrophila</name>
    <dbReference type="NCBI Taxonomy" id="225848"/>
    <lineage>
        <taxon>Bacteria</taxon>
        <taxon>Pseudomonadati</taxon>
        <taxon>Pseudomonadota</taxon>
        <taxon>Gammaproteobacteria</taxon>
        <taxon>Alteromonadales</taxon>
        <taxon>Shewanellaceae</taxon>
        <taxon>Shewanella</taxon>
    </lineage>
</organism>
<evidence type="ECO:0000313" key="11">
    <source>
        <dbReference type="EMBL" id="AQS39980.1"/>
    </source>
</evidence>
<feature type="transmembrane region" description="Helical" evidence="9">
    <location>
        <begin position="158"/>
        <end position="184"/>
    </location>
</feature>
<evidence type="ECO:0000256" key="3">
    <source>
        <dbReference type="ARBA" id="ARBA00022475"/>
    </source>
</evidence>
<dbReference type="OrthoDB" id="5916588at2"/>
<dbReference type="GO" id="GO:0017038">
    <property type="term" value="P:protein import"/>
    <property type="evidence" value="ECO:0007669"/>
    <property type="project" value="TreeGrafter"/>
</dbReference>
<evidence type="ECO:0000256" key="2">
    <source>
        <dbReference type="ARBA" id="ARBA00022448"/>
    </source>
</evidence>
<protein>
    <submittedName>
        <fullName evidence="11">Outer membrane transport energization protein ExbB</fullName>
    </submittedName>
</protein>
<feature type="transmembrane region" description="Helical" evidence="9">
    <location>
        <begin position="16"/>
        <end position="37"/>
    </location>
</feature>
<evidence type="ECO:0000313" key="12">
    <source>
        <dbReference type="Proteomes" id="UP000189545"/>
    </source>
</evidence>
<feature type="domain" description="MotA/TolQ/ExbB proton channel" evidence="10">
    <location>
        <begin position="77"/>
        <end position="193"/>
    </location>
</feature>
<evidence type="ECO:0000256" key="7">
    <source>
        <dbReference type="ARBA" id="ARBA00023136"/>
    </source>
</evidence>
<gene>
    <name evidence="11" type="ORF">Sps_04900</name>
</gene>
<proteinExistence type="inferred from homology"/>
<evidence type="ECO:0000256" key="8">
    <source>
        <dbReference type="RuleBase" id="RU004057"/>
    </source>
</evidence>
<dbReference type="PANTHER" id="PTHR30625">
    <property type="entry name" value="PROTEIN TOLQ"/>
    <property type="match status" value="1"/>
</dbReference>
<evidence type="ECO:0000256" key="9">
    <source>
        <dbReference type="SAM" id="Phobius"/>
    </source>
</evidence>
<dbReference type="AlphaFoldDB" id="A0A1S6HWN6"/>
<keyword evidence="3" id="KW-1003">Cell membrane</keyword>
<keyword evidence="4 9" id="KW-0812">Transmembrane</keyword>
<dbReference type="Pfam" id="PF01618">
    <property type="entry name" value="MotA_ExbB"/>
    <property type="match status" value="1"/>
</dbReference>
<dbReference type="KEGG" id="spsw:Sps_04900"/>
<comment type="similarity">
    <text evidence="8">Belongs to the exbB/tolQ family.</text>
</comment>
<evidence type="ECO:0000256" key="4">
    <source>
        <dbReference type="ARBA" id="ARBA00022692"/>
    </source>
</evidence>
<feature type="transmembrane region" description="Helical" evidence="9">
    <location>
        <begin position="117"/>
        <end position="138"/>
    </location>
</feature>
<sequence>MSVTLFTSLNEQLGPLTWPMLICAFIALMIILERLALVMFELPKRDTWLSELRKQTRTANPEQLKSLITQLSTGRSVLSKGTHLLLTHAGQNRAMREEIINLWLTKQKQKLRAGLKVLQVIGIITPLLGLLGTVLGLIEMFNQLGASDGPVTPSQLASGLGLAMNTTAAGLIIAVPAITMAHLFGIWADQRCSKIAHALNQINLWLEGLEQAMTLGNDSQTSAFSAQTNKVQTRMSQSKKAQAADAQVKTQANEALANNAQVSI</sequence>
<keyword evidence="6 9" id="KW-1133">Transmembrane helix</keyword>
<dbReference type="InterPro" id="IPR050790">
    <property type="entry name" value="ExbB/TolQ_transport"/>
</dbReference>
<name>A0A1S6HWN6_9GAMM</name>
<dbReference type="STRING" id="225848.Sps_04900"/>
<dbReference type="PANTHER" id="PTHR30625:SF15">
    <property type="entry name" value="BIOPOLYMER TRANSPORT PROTEIN EXBB"/>
    <property type="match status" value="1"/>
</dbReference>
<evidence type="ECO:0000259" key="10">
    <source>
        <dbReference type="Pfam" id="PF01618"/>
    </source>
</evidence>
<evidence type="ECO:0000256" key="1">
    <source>
        <dbReference type="ARBA" id="ARBA00004651"/>
    </source>
</evidence>
<evidence type="ECO:0000256" key="5">
    <source>
        <dbReference type="ARBA" id="ARBA00022927"/>
    </source>
</evidence>
<comment type="subcellular location">
    <subcellularLocation>
        <location evidence="1">Cell membrane</location>
        <topology evidence="1">Multi-pass membrane protein</topology>
    </subcellularLocation>
    <subcellularLocation>
        <location evidence="8">Membrane</location>
        <topology evidence="8">Multi-pass membrane protein</topology>
    </subcellularLocation>
</comment>
<dbReference type="RefSeq" id="WP_077754830.1">
    <property type="nucleotide sequence ID" value="NZ_CP014782.1"/>
</dbReference>
<dbReference type="Proteomes" id="UP000189545">
    <property type="component" value="Chromosome"/>
</dbReference>
<keyword evidence="7 9" id="KW-0472">Membrane</keyword>
<dbReference type="EMBL" id="CP014782">
    <property type="protein sequence ID" value="AQS39980.1"/>
    <property type="molecule type" value="Genomic_DNA"/>
</dbReference>
<accession>A0A1S6HWN6</accession>
<keyword evidence="12" id="KW-1185">Reference proteome</keyword>